<dbReference type="AlphaFoldDB" id="A0A6A5HIA3"/>
<name>A0A6A5HIA3_CAERE</name>
<dbReference type="GeneID" id="78774302"/>
<sequence>MVIIVTLQCWIEYNKFSRHPLLCEKSINVYILAVAVLTFGLDTAPELLIVEVRFCFSLEFLFNFFPIFSMTPVGPGSPPCALTNPFIHLTVSFMEVRSSHFSFQQFV</sequence>
<dbReference type="Proteomes" id="UP000483820">
    <property type="component" value="Chromosome II"/>
</dbReference>
<dbReference type="EMBL" id="WUAV01000002">
    <property type="protein sequence ID" value="KAF1767175.1"/>
    <property type="molecule type" value="Genomic_DNA"/>
</dbReference>
<dbReference type="KEGG" id="crq:GCK72_007134"/>
<gene>
    <name evidence="1" type="ORF">GCK72_007134</name>
</gene>
<evidence type="ECO:0000313" key="1">
    <source>
        <dbReference type="EMBL" id="KAF1767175.1"/>
    </source>
</evidence>
<protein>
    <submittedName>
        <fullName evidence="1">Uncharacterized protein</fullName>
    </submittedName>
</protein>
<dbReference type="CTD" id="78774302"/>
<evidence type="ECO:0000313" key="2">
    <source>
        <dbReference type="Proteomes" id="UP000483820"/>
    </source>
</evidence>
<accession>A0A6A5HIA3</accession>
<reference evidence="1 2" key="1">
    <citation type="submission" date="2019-12" db="EMBL/GenBank/DDBJ databases">
        <title>Chromosome-level assembly of the Caenorhabditis remanei genome.</title>
        <authorList>
            <person name="Teterina A.A."/>
            <person name="Willis J.H."/>
            <person name="Phillips P.C."/>
        </authorList>
    </citation>
    <scope>NUCLEOTIDE SEQUENCE [LARGE SCALE GENOMIC DNA]</scope>
    <source>
        <strain evidence="1 2">PX506</strain>
        <tissue evidence="1">Whole organism</tissue>
    </source>
</reference>
<proteinExistence type="predicted"/>
<dbReference type="RefSeq" id="XP_053590194.1">
    <property type="nucleotide sequence ID" value="XM_053726000.1"/>
</dbReference>
<organism evidence="1 2">
    <name type="scientific">Caenorhabditis remanei</name>
    <name type="common">Caenorhabditis vulgaris</name>
    <dbReference type="NCBI Taxonomy" id="31234"/>
    <lineage>
        <taxon>Eukaryota</taxon>
        <taxon>Metazoa</taxon>
        <taxon>Ecdysozoa</taxon>
        <taxon>Nematoda</taxon>
        <taxon>Chromadorea</taxon>
        <taxon>Rhabditida</taxon>
        <taxon>Rhabditina</taxon>
        <taxon>Rhabditomorpha</taxon>
        <taxon>Rhabditoidea</taxon>
        <taxon>Rhabditidae</taxon>
        <taxon>Peloderinae</taxon>
        <taxon>Caenorhabditis</taxon>
    </lineage>
</organism>
<comment type="caution">
    <text evidence="1">The sequence shown here is derived from an EMBL/GenBank/DDBJ whole genome shotgun (WGS) entry which is preliminary data.</text>
</comment>